<dbReference type="PATRIC" id="fig|512565.3.peg.7434"/>
<feature type="transmembrane region" description="Helical" evidence="1">
    <location>
        <begin position="76"/>
        <end position="94"/>
    </location>
</feature>
<reference evidence="2 3" key="1">
    <citation type="submission" date="2012-02" db="EMBL/GenBank/DDBJ databases">
        <title>Complete genome sequence of Actinoplanes missouriensis 431 (= NBRC 102363).</title>
        <authorList>
            <person name="Ohnishi Y."/>
            <person name="Ishikawa J."/>
            <person name="Sekine M."/>
            <person name="Hosoyama A."/>
            <person name="Harada T."/>
            <person name="Narita H."/>
            <person name="Hata T."/>
            <person name="Konno Y."/>
            <person name="Tutikane K."/>
            <person name="Fujita N."/>
            <person name="Horinouchi S."/>
            <person name="Hayakawa M."/>
        </authorList>
    </citation>
    <scope>NUCLEOTIDE SEQUENCE [LARGE SCALE GENOMIC DNA]</scope>
    <source>
        <strain evidence="3">ATCC 14538 / DSM 43046 / CBS 188.64 / JCM 3121 / NBRC 102363 / NCIMB 12654 / NRRL B-3342 / UNCC 431</strain>
    </source>
</reference>
<organism evidence="2 3">
    <name type="scientific">Actinoplanes missouriensis (strain ATCC 14538 / DSM 43046 / CBS 188.64 / JCM 3121 / NBRC 102363 / NCIMB 12654 / NRRL B-3342 / UNCC 431)</name>
    <dbReference type="NCBI Taxonomy" id="512565"/>
    <lineage>
        <taxon>Bacteria</taxon>
        <taxon>Bacillati</taxon>
        <taxon>Actinomycetota</taxon>
        <taxon>Actinomycetes</taxon>
        <taxon>Micromonosporales</taxon>
        <taxon>Micromonosporaceae</taxon>
        <taxon>Actinoplanes</taxon>
    </lineage>
</organism>
<keyword evidence="1" id="KW-1133">Transmembrane helix</keyword>
<evidence type="ECO:0000256" key="1">
    <source>
        <dbReference type="SAM" id="Phobius"/>
    </source>
</evidence>
<evidence type="ECO:0000313" key="2">
    <source>
        <dbReference type="EMBL" id="BAL92645.1"/>
    </source>
</evidence>
<feature type="transmembrane region" description="Helical" evidence="1">
    <location>
        <begin position="20"/>
        <end position="39"/>
    </location>
</feature>
<dbReference type="OrthoDB" id="3295336at2"/>
<dbReference type="HOGENOM" id="CLU_1493159_0_0_11"/>
<feature type="transmembrane region" description="Helical" evidence="1">
    <location>
        <begin position="131"/>
        <end position="148"/>
    </location>
</feature>
<accession>I0HI08</accession>
<feature type="transmembrane region" description="Helical" evidence="1">
    <location>
        <begin position="45"/>
        <end position="64"/>
    </location>
</feature>
<dbReference type="RefSeq" id="WP_014447529.1">
    <property type="nucleotide sequence ID" value="NC_017093.1"/>
</dbReference>
<keyword evidence="1" id="KW-0472">Membrane</keyword>
<keyword evidence="3" id="KW-1185">Reference proteome</keyword>
<evidence type="ECO:0000313" key="3">
    <source>
        <dbReference type="Proteomes" id="UP000007882"/>
    </source>
</evidence>
<keyword evidence="1" id="KW-0812">Transmembrane</keyword>
<sequence length="189" mass="19940">MGGAHRGEDPWAAWPSIPAVLRVMAGWFLVGIGALNLAVEVDGGLTGQYLIFHVALLAGGVLLLARHRIRPSRAGYLVSGLLALAGMAVATVPATTRCCLADHPQRRGYPFPFLGTGDGVHVDPEYLAADLVFWACAGLLVLTVLTVIEQRLPERRTPVDLGAYTGRHAEPRAMAATGDRSGENVGGLP</sequence>
<name>I0HI08_ACTM4</name>
<gene>
    <name evidence="2" type="ordered locus">AMIS_74250</name>
</gene>
<protein>
    <submittedName>
        <fullName evidence="2">Uncharacterized protein</fullName>
    </submittedName>
</protein>
<dbReference type="Proteomes" id="UP000007882">
    <property type="component" value="Chromosome"/>
</dbReference>
<dbReference type="EMBL" id="AP012319">
    <property type="protein sequence ID" value="BAL92645.1"/>
    <property type="molecule type" value="Genomic_DNA"/>
</dbReference>
<dbReference type="KEGG" id="ams:AMIS_74250"/>
<proteinExistence type="predicted"/>
<dbReference type="STRING" id="512565.AMIS_74250"/>
<dbReference type="AlphaFoldDB" id="I0HI08"/>